<protein>
    <submittedName>
        <fullName evidence="2">Uncharacterized protein</fullName>
    </submittedName>
</protein>
<proteinExistence type="predicted"/>
<name>A0A2T3NDN1_9GAMM</name>
<dbReference type="RefSeq" id="WP_107298831.1">
    <property type="nucleotide sequence ID" value="NZ_PYMB01000005.1"/>
</dbReference>
<feature type="signal peptide" evidence="1">
    <location>
        <begin position="1"/>
        <end position="18"/>
    </location>
</feature>
<dbReference type="OrthoDB" id="68692at2"/>
<dbReference type="Proteomes" id="UP000241346">
    <property type="component" value="Unassembled WGS sequence"/>
</dbReference>
<reference evidence="2 3" key="1">
    <citation type="submission" date="2018-03" db="EMBL/GenBank/DDBJ databases">
        <title>Whole genome sequencing of Histamine producing bacteria.</title>
        <authorList>
            <person name="Butler K."/>
        </authorList>
    </citation>
    <scope>NUCLEOTIDE SEQUENCE [LARGE SCALE GENOMIC DNA]</scope>
    <source>
        <strain evidence="2 3">DSM 19138</strain>
    </source>
</reference>
<sequence>MHIKMLLVAALCSAPVLADDNSWKELTTNGWLTTTTQWEQDDPQSAHISRMRGLDFATQYTISATIAHSESGKQKLYFNFFSLNSEYMCKPSTEASTIVAQVNGSTVRFKHWCIHDATYKDFYFSSMTAKSAKEAKFVLNALRHAPATVNFKNDRFELDFPAIGFAQAWQASKGNTNAWNPSVQDVL</sequence>
<evidence type="ECO:0000313" key="2">
    <source>
        <dbReference type="EMBL" id="PSW12341.1"/>
    </source>
</evidence>
<evidence type="ECO:0000256" key="1">
    <source>
        <dbReference type="SAM" id="SignalP"/>
    </source>
</evidence>
<accession>A0A2T3NDN1</accession>
<dbReference type="AlphaFoldDB" id="A0A2T3NDN1"/>
<keyword evidence="1" id="KW-0732">Signal</keyword>
<feature type="chain" id="PRO_5015653444" evidence="1">
    <location>
        <begin position="19"/>
        <end position="187"/>
    </location>
</feature>
<comment type="caution">
    <text evidence="2">The sequence shown here is derived from an EMBL/GenBank/DDBJ whole genome shotgun (WGS) entry which is preliminary data.</text>
</comment>
<dbReference type="EMBL" id="PYMB01000005">
    <property type="protein sequence ID" value="PSW12341.1"/>
    <property type="molecule type" value="Genomic_DNA"/>
</dbReference>
<evidence type="ECO:0000313" key="3">
    <source>
        <dbReference type="Proteomes" id="UP000241346"/>
    </source>
</evidence>
<organism evidence="2 3">
    <name type="scientific">Photobacterium rosenbergii</name>
    <dbReference type="NCBI Taxonomy" id="294936"/>
    <lineage>
        <taxon>Bacteria</taxon>
        <taxon>Pseudomonadati</taxon>
        <taxon>Pseudomonadota</taxon>
        <taxon>Gammaproteobacteria</taxon>
        <taxon>Vibrionales</taxon>
        <taxon>Vibrionaceae</taxon>
        <taxon>Photobacterium</taxon>
    </lineage>
</organism>
<gene>
    <name evidence="2" type="ORF">C9J01_14300</name>
</gene>